<evidence type="ECO:0000313" key="2">
    <source>
        <dbReference type="EMBL" id="SEE11004.1"/>
    </source>
</evidence>
<proteinExistence type="predicted"/>
<feature type="region of interest" description="Disordered" evidence="1">
    <location>
        <begin position="94"/>
        <end position="115"/>
    </location>
</feature>
<reference evidence="2 3" key="1">
    <citation type="submission" date="2016-10" db="EMBL/GenBank/DDBJ databases">
        <authorList>
            <person name="de Groot N.N."/>
        </authorList>
    </citation>
    <scope>NUCLEOTIDE SEQUENCE [LARGE SCALE GENOMIC DNA]</scope>
    <source>
        <strain evidence="2 3">MT12</strain>
    </source>
</reference>
<dbReference type="EMBL" id="FNTH01000001">
    <property type="protein sequence ID" value="SEE11004.1"/>
    <property type="molecule type" value="Genomic_DNA"/>
</dbReference>
<organism evidence="2 3">
    <name type="scientific">Bradyrhizobium erythrophlei</name>
    <dbReference type="NCBI Taxonomy" id="1437360"/>
    <lineage>
        <taxon>Bacteria</taxon>
        <taxon>Pseudomonadati</taxon>
        <taxon>Pseudomonadota</taxon>
        <taxon>Alphaproteobacteria</taxon>
        <taxon>Hyphomicrobiales</taxon>
        <taxon>Nitrobacteraceae</taxon>
        <taxon>Bradyrhizobium</taxon>
    </lineage>
</organism>
<sequence>MPSKHYCASNEQQGEISDGIARNLAGAGLYVACADTKQPAWRTVCNFTAWNKDLPIKPAPRGLSVRPYGRTKKLQSDECARAPPARGSAIQQGLEMSGCPPISAEHASAIDPNGSKMSRERAATFFRGNTARSHLIARPLTGIPRGRRFQRSPLFRRVVITRPQPFKQVTDQAAQSQILRHQILHLPHGRNVETPELAAPAVEGSWSYAGGTADLRNWNAGAGFPKQLEDFALRESGTPHWMLRL</sequence>
<dbReference type="Proteomes" id="UP000198992">
    <property type="component" value="Unassembled WGS sequence"/>
</dbReference>
<name>A0A1H5G6G1_9BRAD</name>
<protein>
    <submittedName>
        <fullName evidence="2">Uncharacterized protein</fullName>
    </submittedName>
</protein>
<evidence type="ECO:0000256" key="1">
    <source>
        <dbReference type="SAM" id="MobiDB-lite"/>
    </source>
</evidence>
<dbReference type="AlphaFoldDB" id="A0A1H5G6G1"/>
<accession>A0A1H5G6G1</accession>
<gene>
    <name evidence="2" type="ORF">SAMN05444164_6938</name>
</gene>
<evidence type="ECO:0000313" key="3">
    <source>
        <dbReference type="Proteomes" id="UP000198992"/>
    </source>
</evidence>